<feature type="compositionally biased region" description="Polar residues" evidence="1">
    <location>
        <begin position="360"/>
        <end position="377"/>
    </location>
</feature>
<feature type="region of interest" description="Disordered" evidence="1">
    <location>
        <begin position="248"/>
        <end position="267"/>
    </location>
</feature>
<reference evidence="2" key="1">
    <citation type="submission" date="2020-11" db="EMBL/GenBank/DDBJ databases">
        <authorList>
            <consortium name="DOE Joint Genome Institute"/>
            <person name="Ahrendt S."/>
            <person name="Riley R."/>
            <person name="Andreopoulos W."/>
            <person name="LaButti K."/>
            <person name="Pangilinan J."/>
            <person name="Ruiz-duenas F.J."/>
            <person name="Barrasa J.M."/>
            <person name="Sanchez-Garcia M."/>
            <person name="Camarero S."/>
            <person name="Miyauchi S."/>
            <person name="Serrano A."/>
            <person name="Linde D."/>
            <person name="Babiker R."/>
            <person name="Drula E."/>
            <person name="Ayuso-Fernandez I."/>
            <person name="Pacheco R."/>
            <person name="Padilla G."/>
            <person name="Ferreira P."/>
            <person name="Barriuso J."/>
            <person name="Kellner H."/>
            <person name="Castanera R."/>
            <person name="Alfaro M."/>
            <person name="Ramirez L."/>
            <person name="Pisabarro A.G."/>
            <person name="Kuo A."/>
            <person name="Tritt A."/>
            <person name="Lipzen A."/>
            <person name="He G."/>
            <person name="Yan M."/>
            <person name="Ng V."/>
            <person name="Cullen D."/>
            <person name="Martin F."/>
            <person name="Rosso M.-N."/>
            <person name="Henrissat B."/>
            <person name="Hibbett D."/>
            <person name="Martinez A.T."/>
            <person name="Grigoriev I.V."/>
        </authorList>
    </citation>
    <scope>NUCLEOTIDE SEQUENCE</scope>
    <source>
        <strain evidence="2">AH 44721</strain>
    </source>
</reference>
<feature type="compositionally biased region" description="Polar residues" evidence="1">
    <location>
        <begin position="509"/>
        <end position="531"/>
    </location>
</feature>
<feature type="region of interest" description="Disordered" evidence="1">
    <location>
        <begin position="297"/>
        <end position="584"/>
    </location>
</feature>
<dbReference type="AlphaFoldDB" id="A0A9P5NZ66"/>
<keyword evidence="3" id="KW-1185">Reference proteome</keyword>
<feature type="region of interest" description="Disordered" evidence="1">
    <location>
        <begin position="617"/>
        <end position="657"/>
    </location>
</feature>
<feature type="compositionally biased region" description="Polar residues" evidence="1">
    <location>
        <begin position="630"/>
        <end position="646"/>
    </location>
</feature>
<proteinExistence type="predicted"/>
<sequence>MERPSKSENRLYSFLTSSRSRSRSKNEPAATPKPQRRPAASPGDPSKPPTRIQSRPLSSTTVTPSTPKASKRNPVVLNSPPPPVPLPPPTHKPSGTRQKLHDFFSIPLGRKSSRSRSRSRPNSPRPSLDVPPLPTAGLDDDSTPRPRKSYRPHSPRNRTPSPSPEPKILRVTNPTTSSTGSTAASIKISKFFSSKPNTPEPSLPNSKQIASGSGPPILPPIPSLVSGPLKHVSSLHRRSLKDPVDPIVAPKIMHTPPTPLKNTQNASSSARMVYHTAKGSLDSTYKYRTGTMGVVDEEGLTPTRAPSAAQNFKGKARQGKAQDHQPLSRSGLKTQLSSAARATKHGSFDFERPGWGASVMQRTGSNGTTNSGWSKNSDILGRERESTYGPGMAGVGTLQRELSMKRAQEREKMEKERTGDRRKEKERERPPTSERGTTPGSSNTPSEQHGSTSTNGTGPPNGKSSSMSRATGRRALFKTSSGTGVTRLIGLTSAQHPPFSFEPPVPSPTRSTGTASTNTAHEVPLSSSWNSKAEKERERVRDEKERLTSRKVGSLRRTGDRAPVPVPTVNGSPNYNAGHRSGTKGRSLDLGLGLAWAPSKVREEALDLLPNSAYFSRTASGSSHGHGMSRTASGSTNRTRSVSGQSGWEDDRGREVERSKLGREVAEVFKNALDPRDYKLFKAYVHQFDADEIPFDGPKGIVSLVERLLVNAPHLGDEGKRQLLDKFVRIILAQA</sequence>
<evidence type="ECO:0000256" key="1">
    <source>
        <dbReference type="SAM" id="MobiDB-lite"/>
    </source>
</evidence>
<comment type="caution">
    <text evidence="2">The sequence shown here is derived from an EMBL/GenBank/DDBJ whole genome shotgun (WGS) entry which is preliminary data.</text>
</comment>
<feature type="compositionally biased region" description="Basic and acidic residues" evidence="1">
    <location>
        <begin position="402"/>
        <end position="432"/>
    </location>
</feature>
<dbReference type="OrthoDB" id="3260940at2759"/>
<evidence type="ECO:0000313" key="3">
    <source>
        <dbReference type="Proteomes" id="UP000724874"/>
    </source>
</evidence>
<evidence type="ECO:0000313" key="2">
    <source>
        <dbReference type="EMBL" id="KAF8913760.1"/>
    </source>
</evidence>
<feature type="compositionally biased region" description="Basic residues" evidence="1">
    <location>
        <begin position="145"/>
        <end position="156"/>
    </location>
</feature>
<protein>
    <submittedName>
        <fullName evidence="2">Uncharacterized protein</fullName>
    </submittedName>
</protein>
<dbReference type="Proteomes" id="UP000724874">
    <property type="component" value="Unassembled WGS sequence"/>
</dbReference>
<dbReference type="EMBL" id="JADNYJ010000001">
    <property type="protein sequence ID" value="KAF8913760.1"/>
    <property type="molecule type" value="Genomic_DNA"/>
</dbReference>
<feature type="compositionally biased region" description="Basic and acidic residues" evidence="1">
    <location>
        <begin position="532"/>
        <end position="548"/>
    </location>
</feature>
<feature type="compositionally biased region" description="Low complexity" evidence="1">
    <location>
        <begin position="54"/>
        <end position="78"/>
    </location>
</feature>
<feature type="compositionally biased region" description="Low complexity" evidence="1">
    <location>
        <begin position="175"/>
        <end position="195"/>
    </location>
</feature>
<organism evidence="2 3">
    <name type="scientific">Gymnopilus junonius</name>
    <name type="common">Spectacular rustgill mushroom</name>
    <name type="synonym">Gymnopilus spectabilis subsp. junonius</name>
    <dbReference type="NCBI Taxonomy" id="109634"/>
    <lineage>
        <taxon>Eukaryota</taxon>
        <taxon>Fungi</taxon>
        <taxon>Dikarya</taxon>
        <taxon>Basidiomycota</taxon>
        <taxon>Agaricomycotina</taxon>
        <taxon>Agaricomycetes</taxon>
        <taxon>Agaricomycetidae</taxon>
        <taxon>Agaricales</taxon>
        <taxon>Agaricineae</taxon>
        <taxon>Hymenogastraceae</taxon>
        <taxon>Gymnopilus</taxon>
    </lineage>
</organism>
<accession>A0A9P5NZ66</accession>
<feature type="region of interest" description="Disordered" evidence="1">
    <location>
        <begin position="1"/>
        <end position="222"/>
    </location>
</feature>
<gene>
    <name evidence="2" type="ORF">CPB84DRAFT_1741689</name>
</gene>
<feature type="compositionally biased region" description="Polar residues" evidence="1">
    <location>
        <begin position="436"/>
        <end position="469"/>
    </location>
</feature>
<name>A0A9P5NZ66_GYMJU</name>
<feature type="compositionally biased region" description="Polar residues" evidence="1">
    <location>
        <begin position="325"/>
        <end position="340"/>
    </location>
</feature>
<feature type="compositionally biased region" description="Pro residues" evidence="1">
    <location>
        <begin position="79"/>
        <end position="91"/>
    </location>
</feature>